<keyword evidence="1" id="KW-0614">Plasmid</keyword>
<organism evidence="1 2">
    <name type="scientific">Mesorhizobium ciceri</name>
    <dbReference type="NCBI Taxonomy" id="39645"/>
    <lineage>
        <taxon>Bacteria</taxon>
        <taxon>Pseudomonadati</taxon>
        <taxon>Pseudomonadota</taxon>
        <taxon>Alphaproteobacteria</taxon>
        <taxon>Hyphomicrobiales</taxon>
        <taxon>Phyllobacteriaceae</taxon>
        <taxon>Mesorhizobium</taxon>
    </lineage>
</organism>
<geneLocation type="plasmid" evidence="1 2">
    <name>unnamed</name>
</geneLocation>
<proteinExistence type="predicted"/>
<sequence length="140" mass="15372">MGLINLSHREKQAIGAINSSELHDLVNQAISSEHLGKLSSLLPADGRVRPRQSELLSFWKAMDHHMVMVASSMKPDALLLKPIVCDVRPYLQLAGGGCVRARPRGSKAAVFNEGFASHIDLRHNLTVTRNRSSIGDKVRV</sequence>
<evidence type="ECO:0000313" key="1">
    <source>
        <dbReference type="EMBL" id="UTU55217.1"/>
    </source>
</evidence>
<dbReference type="Proteomes" id="UP001060070">
    <property type="component" value="Plasmid unnamed"/>
</dbReference>
<name>A0AB38TMK5_9HYPH</name>
<keyword evidence="2" id="KW-1185">Reference proteome</keyword>
<dbReference type="EMBL" id="CP088148">
    <property type="protein sequence ID" value="UTU55217.1"/>
    <property type="molecule type" value="Genomic_DNA"/>
</dbReference>
<dbReference type="RefSeq" id="WP_024504457.1">
    <property type="nucleotide sequence ID" value="NZ_CP088148.1"/>
</dbReference>
<reference evidence="1 2" key="1">
    <citation type="journal article" date="2022" name="Microbiol. Resour. Announc.">
        <title>Complete Genome Sequence of Mesorhizobium ciceri Strain R30, a Rhizobium Used as a Commercial Inoculant for Chickpea in Argentina.</title>
        <authorList>
            <person name="Foresto E."/>
            <person name="Revale S."/>
            <person name="Primo E."/>
            <person name="Nievas F."/>
            <person name="Carezzano E."/>
            <person name="Puente M."/>
            <person name="Alzari P."/>
            <person name="Mart M."/>
            <person name="Ben-Assaya M."/>
            <person name="Mornico D."/>
            <person name="Santoro M."/>
            <person name="Mart F."/>
            <person name="Giordano W."/>
            <person name="Bogino P."/>
        </authorList>
    </citation>
    <scope>NUCLEOTIDE SEQUENCE [LARGE SCALE GENOMIC DNA]</scope>
    <source>
        <strain evidence="1 2">R30</strain>
    </source>
</reference>
<evidence type="ECO:0000313" key="2">
    <source>
        <dbReference type="Proteomes" id="UP001060070"/>
    </source>
</evidence>
<accession>A0AB38TMK5</accession>
<protein>
    <submittedName>
        <fullName evidence="1">Uncharacterized protein</fullName>
    </submittedName>
</protein>
<dbReference type="AlphaFoldDB" id="A0AB38TMK5"/>
<gene>
    <name evidence="1" type="ORF">LRP29_31340</name>
</gene>